<dbReference type="Proteomes" id="UP001165080">
    <property type="component" value="Unassembled WGS sequence"/>
</dbReference>
<comment type="caution">
    <text evidence="2">The sequence shown here is derived from an EMBL/GenBank/DDBJ whole genome shotgun (WGS) entry which is preliminary data.</text>
</comment>
<feature type="compositionally biased region" description="Low complexity" evidence="1">
    <location>
        <begin position="1"/>
        <end position="18"/>
    </location>
</feature>
<keyword evidence="3" id="KW-1185">Reference proteome</keyword>
<name>A0A9W6F2P9_9CHLO</name>
<evidence type="ECO:0000313" key="3">
    <source>
        <dbReference type="Proteomes" id="UP001165080"/>
    </source>
</evidence>
<accession>A0A9W6F2P9</accession>
<evidence type="ECO:0000313" key="2">
    <source>
        <dbReference type="EMBL" id="GLC53446.1"/>
    </source>
</evidence>
<feature type="compositionally biased region" description="Polar residues" evidence="1">
    <location>
        <begin position="127"/>
        <end position="146"/>
    </location>
</feature>
<protein>
    <submittedName>
        <fullName evidence="2">Uncharacterized protein</fullName>
    </submittedName>
</protein>
<sequence>MPRPAPQADCAAAAPQPQGKAHQLRRLVGPGARVPRFLLAGTSTYTLVTSPPPPPPPISSPAPSPPLSVSTGTSAAARSTTSAPIRRAGGDGGGRGRDDRRGADTGRDAERGGERSRRSTHDGRATPVSSPLHSPQSSGRSPQQLPLPSKPKTRAAGAAAVLMDLPSRVLAAIERSPQPRPTNTQRERQRRR</sequence>
<feature type="region of interest" description="Disordered" evidence="1">
    <location>
        <begin position="45"/>
        <end position="192"/>
    </location>
</feature>
<feature type="compositionally biased region" description="Low complexity" evidence="1">
    <location>
        <begin position="67"/>
        <end position="87"/>
    </location>
</feature>
<evidence type="ECO:0000256" key="1">
    <source>
        <dbReference type="SAM" id="MobiDB-lite"/>
    </source>
</evidence>
<dbReference type="EMBL" id="BRXU01000008">
    <property type="protein sequence ID" value="GLC53446.1"/>
    <property type="molecule type" value="Genomic_DNA"/>
</dbReference>
<proteinExistence type="predicted"/>
<feature type="compositionally biased region" description="Pro residues" evidence="1">
    <location>
        <begin position="50"/>
        <end position="66"/>
    </location>
</feature>
<dbReference type="AlphaFoldDB" id="A0A9W6F2P9"/>
<organism evidence="2 3">
    <name type="scientific">Pleodorina starrii</name>
    <dbReference type="NCBI Taxonomy" id="330485"/>
    <lineage>
        <taxon>Eukaryota</taxon>
        <taxon>Viridiplantae</taxon>
        <taxon>Chlorophyta</taxon>
        <taxon>core chlorophytes</taxon>
        <taxon>Chlorophyceae</taxon>
        <taxon>CS clade</taxon>
        <taxon>Chlamydomonadales</taxon>
        <taxon>Volvocaceae</taxon>
        <taxon>Pleodorina</taxon>
    </lineage>
</organism>
<feature type="compositionally biased region" description="Basic and acidic residues" evidence="1">
    <location>
        <begin position="94"/>
        <end position="124"/>
    </location>
</feature>
<gene>
    <name evidence="2" type="primary">PLESTB001201</name>
    <name evidence="2" type="ORF">PLESTB_000750800</name>
</gene>
<reference evidence="2 3" key="1">
    <citation type="journal article" date="2023" name="Commun. Biol.">
        <title>Reorganization of the ancestral sex-determining regions during the evolution of trioecy in Pleodorina starrii.</title>
        <authorList>
            <person name="Takahashi K."/>
            <person name="Suzuki S."/>
            <person name="Kawai-Toyooka H."/>
            <person name="Yamamoto K."/>
            <person name="Hamaji T."/>
            <person name="Ootsuki R."/>
            <person name="Yamaguchi H."/>
            <person name="Kawachi M."/>
            <person name="Higashiyama T."/>
            <person name="Nozaki H."/>
        </authorList>
    </citation>
    <scope>NUCLEOTIDE SEQUENCE [LARGE SCALE GENOMIC DNA]</scope>
    <source>
        <strain evidence="2 3">NIES-4479</strain>
    </source>
</reference>
<feature type="region of interest" description="Disordered" evidence="1">
    <location>
        <begin position="1"/>
        <end position="23"/>
    </location>
</feature>